<dbReference type="Proteomes" id="UP000183487">
    <property type="component" value="Unassembled WGS sequence"/>
</dbReference>
<feature type="transmembrane region" description="Helical" evidence="1">
    <location>
        <begin position="487"/>
        <end position="506"/>
    </location>
</feature>
<name>A0A1H1JYY4_9BURK</name>
<accession>A0A1H1JYY4</accession>
<keyword evidence="1" id="KW-1133">Transmembrane helix</keyword>
<dbReference type="AlphaFoldDB" id="A0A1H1JYY4"/>
<evidence type="ECO:0000313" key="3">
    <source>
        <dbReference type="Proteomes" id="UP000183487"/>
    </source>
</evidence>
<sequence>MKTTLHMSPFAILGVTTRDDRRRIVAVAEEMSLELDPDVCQKARSDLTSPRNRLIAEIAWFPGVSPRKATQALESLLSKRMAVRQESGLPTLPHLNLLAAALEPVNGEYNADDLVGFIEEIAYLADNLNSEAILRDINEDRAVSGFPEVRSVDQIEIELAERKRYYCSVIKSALDSLPTMALVQVMTDVVNRVTAGGENHAPELIDDLVDSYEVEAQGFLQSEAEIVRKLIKAVRDAAGAGESAVKPYVDKLEAVVRNWDNVAQPIQLSSKARGIDHEPSRELGWAIRSLAVDIFNGHDMLKQSQRLTSLIQELFSEVPDVSDRVSEDSEVLTDIQQRRNEAEAINPVRDLVEEVLKSIELSPDTASADGERLLIEGMALLDASPIKAESATYCEGKDIIAAGAMQCAIAFGNKTSQWAPCVSLLQRALELASDTNLRKRISDNLVIAKGNSDNFGDLEPIGSAPSLRTINGIGFALYGKTDSKPGGSYMATYYFVFFFIPIWPIARYRVISSGRGYRFLGKAKLRAFDKWHIGVFLGLMLIVLLNG</sequence>
<keyword evidence="1" id="KW-0812">Transmembrane</keyword>
<dbReference type="EMBL" id="FNKP01000004">
    <property type="protein sequence ID" value="SDR55271.1"/>
    <property type="molecule type" value="Genomic_DNA"/>
</dbReference>
<dbReference type="RefSeq" id="WP_216350665.1">
    <property type="nucleotide sequence ID" value="NZ_FNKP01000004.1"/>
</dbReference>
<keyword evidence="1" id="KW-0472">Membrane</keyword>
<protein>
    <submittedName>
        <fullName evidence="2">Uncharacterized protein</fullName>
    </submittedName>
</protein>
<gene>
    <name evidence="2" type="ORF">SAMN05443245_7644</name>
</gene>
<keyword evidence="3" id="KW-1185">Reference proteome</keyword>
<evidence type="ECO:0000256" key="1">
    <source>
        <dbReference type="SAM" id="Phobius"/>
    </source>
</evidence>
<organism evidence="2 3">
    <name type="scientific">Paraburkholderia fungorum</name>
    <dbReference type="NCBI Taxonomy" id="134537"/>
    <lineage>
        <taxon>Bacteria</taxon>
        <taxon>Pseudomonadati</taxon>
        <taxon>Pseudomonadota</taxon>
        <taxon>Betaproteobacteria</taxon>
        <taxon>Burkholderiales</taxon>
        <taxon>Burkholderiaceae</taxon>
        <taxon>Paraburkholderia</taxon>
    </lineage>
</organism>
<feature type="transmembrane region" description="Helical" evidence="1">
    <location>
        <begin position="527"/>
        <end position="545"/>
    </location>
</feature>
<proteinExistence type="predicted"/>
<evidence type="ECO:0000313" key="2">
    <source>
        <dbReference type="EMBL" id="SDR55271.1"/>
    </source>
</evidence>
<reference evidence="3" key="1">
    <citation type="submission" date="2016-10" db="EMBL/GenBank/DDBJ databases">
        <authorList>
            <person name="Varghese N."/>
        </authorList>
    </citation>
    <scope>NUCLEOTIDE SEQUENCE [LARGE SCALE GENOMIC DNA]</scope>
    <source>
        <strain evidence="3">GAS106B</strain>
    </source>
</reference>